<keyword evidence="1" id="KW-0689">Ribosomal protein</keyword>
<reference evidence="1" key="1">
    <citation type="submission" date="2022-06" db="EMBL/GenBank/DDBJ databases">
        <authorList>
            <person name="Legras J.-L."/>
            <person name="Devillers H."/>
            <person name="Grondin C."/>
        </authorList>
    </citation>
    <scope>NUCLEOTIDE SEQUENCE</scope>
    <source>
        <strain evidence="1">CLIB 1444</strain>
    </source>
</reference>
<sequence>MNRIRLFSTTTSLCRAGYSTVEPVHHLVPIRKSALKPGYKELLIPKDDIRSVGYKPKNIQHDRVNDYYENQLKSDLMLRLYEHDSETVIGSKLRPWETDSPYKLYRRARKPKGFYRPQKDIKPVTFKNVPELTSISINLYSKEALEESWVNISTRLQIAQITNAKPKRIYNKSNVLPWKVRQGKPCGCKVELVEEDMTQFLSTLTELVLPRIRTFKGISKKSGDKNGNITFGLNPDDIKFFPEIENFQDLYPNLFGFHITFKTSARTDDQARLLLSSLGLPFN</sequence>
<gene>
    <name evidence="1" type="ORF">CLIB1444_08S02366</name>
</gene>
<keyword evidence="1" id="KW-0687">Ribonucleoprotein</keyword>
<accession>A0ACA9YBY7</accession>
<evidence type="ECO:0000313" key="1">
    <source>
        <dbReference type="EMBL" id="CAH6722122.1"/>
    </source>
</evidence>
<protein>
    <submittedName>
        <fullName evidence="1">54S ribosomal protein L7, mitochondrial</fullName>
    </submittedName>
</protein>
<name>A0ACA9YBY7_9ASCO</name>
<evidence type="ECO:0000313" key="2">
    <source>
        <dbReference type="Proteomes" id="UP001152531"/>
    </source>
</evidence>
<organism evidence="1 2">
    <name type="scientific">[Candida] jaroonii</name>
    <dbReference type="NCBI Taxonomy" id="467808"/>
    <lineage>
        <taxon>Eukaryota</taxon>
        <taxon>Fungi</taxon>
        <taxon>Dikarya</taxon>
        <taxon>Ascomycota</taxon>
        <taxon>Saccharomycotina</taxon>
        <taxon>Pichiomycetes</taxon>
        <taxon>Debaryomycetaceae</taxon>
        <taxon>Yamadazyma</taxon>
    </lineage>
</organism>
<keyword evidence="2" id="KW-1185">Reference proteome</keyword>
<proteinExistence type="predicted"/>
<dbReference type="Proteomes" id="UP001152531">
    <property type="component" value="Unassembled WGS sequence"/>
</dbReference>
<dbReference type="EMBL" id="CALSDN010000008">
    <property type="protein sequence ID" value="CAH6722122.1"/>
    <property type="molecule type" value="Genomic_DNA"/>
</dbReference>
<comment type="caution">
    <text evidence="1">The sequence shown here is derived from an EMBL/GenBank/DDBJ whole genome shotgun (WGS) entry which is preliminary data.</text>
</comment>